<dbReference type="Pfam" id="PF00126">
    <property type="entry name" value="HTH_1"/>
    <property type="match status" value="1"/>
</dbReference>
<comment type="similarity">
    <text evidence="1">Belongs to the LysR transcriptional regulatory family.</text>
</comment>
<dbReference type="PANTHER" id="PTHR30126:SF94">
    <property type="entry name" value="LYSR FAMILY TRANSCRIPTIONAL REGULATOR"/>
    <property type="match status" value="1"/>
</dbReference>
<comment type="caution">
    <text evidence="6">The sequence shown here is derived from an EMBL/GenBank/DDBJ whole genome shotgun (WGS) entry which is preliminary data.</text>
</comment>
<dbReference type="EMBL" id="VDDA01000003">
    <property type="protein sequence ID" value="TNC14478.1"/>
    <property type="molecule type" value="Genomic_DNA"/>
</dbReference>
<dbReference type="OrthoDB" id="9811588at2"/>
<dbReference type="InterPro" id="IPR005119">
    <property type="entry name" value="LysR_subst-bd"/>
</dbReference>
<evidence type="ECO:0000256" key="3">
    <source>
        <dbReference type="ARBA" id="ARBA00023125"/>
    </source>
</evidence>
<dbReference type="Proteomes" id="UP000305267">
    <property type="component" value="Unassembled WGS sequence"/>
</dbReference>
<keyword evidence="2" id="KW-0805">Transcription regulation</keyword>
<keyword evidence="3" id="KW-0238">DNA-binding</keyword>
<gene>
    <name evidence="6" type="ORF">FF100_10025</name>
</gene>
<dbReference type="Gene3D" id="3.40.190.10">
    <property type="entry name" value="Periplasmic binding protein-like II"/>
    <property type="match status" value="2"/>
</dbReference>
<dbReference type="SUPFAM" id="SSF53850">
    <property type="entry name" value="Periplasmic binding protein-like II"/>
    <property type="match status" value="1"/>
</dbReference>
<evidence type="ECO:0000313" key="7">
    <source>
        <dbReference type="Proteomes" id="UP000305267"/>
    </source>
</evidence>
<protein>
    <submittedName>
        <fullName evidence="6">LysR family transcriptional regulator</fullName>
    </submittedName>
</protein>
<sequence>MNTRYLRALCLVSEHGSIAAAARELGLAHTSIAEQIRSLEADLSAKLVERRGQRIVLTSAGQAILETARRIVSQADEMRHLAQGGRPAGRLRVGSISTALTTVIPAALQTLARSFPDIDLTVIPGTSAGLFRLLENNEIDCALVVQPPFQLPKSLDWRHVRDEPLALVTRATTASTDVKTILEDAPFIRMDRKAWTGQIVESFLSSRNILVSELFELDAPEAIVILVSRGLGVTLLPDWGIATLNIGGLQITPVGQGRFRRTIGLLSRAGPAKALVDRFQQALTEADR</sequence>
<dbReference type="InterPro" id="IPR036388">
    <property type="entry name" value="WH-like_DNA-bd_sf"/>
</dbReference>
<organism evidence="6 7">
    <name type="scientific">Methylobacterium terricola</name>
    <dbReference type="NCBI Taxonomy" id="2583531"/>
    <lineage>
        <taxon>Bacteria</taxon>
        <taxon>Pseudomonadati</taxon>
        <taxon>Pseudomonadota</taxon>
        <taxon>Alphaproteobacteria</taxon>
        <taxon>Hyphomicrobiales</taxon>
        <taxon>Methylobacteriaceae</taxon>
        <taxon>Methylobacterium</taxon>
    </lineage>
</organism>
<dbReference type="InterPro" id="IPR000847">
    <property type="entry name" value="LysR_HTH_N"/>
</dbReference>
<dbReference type="InterPro" id="IPR036390">
    <property type="entry name" value="WH_DNA-bd_sf"/>
</dbReference>
<reference evidence="6 7" key="1">
    <citation type="submission" date="2019-06" db="EMBL/GenBank/DDBJ databases">
        <title>Genome of Methylobacterium sp. 17Sr1-39.</title>
        <authorList>
            <person name="Seo T."/>
        </authorList>
    </citation>
    <scope>NUCLEOTIDE SEQUENCE [LARGE SCALE GENOMIC DNA]</scope>
    <source>
        <strain evidence="6 7">17Sr1-39</strain>
    </source>
</reference>
<evidence type="ECO:0000313" key="6">
    <source>
        <dbReference type="EMBL" id="TNC14478.1"/>
    </source>
</evidence>
<evidence type="ECO:0000256" key="2">
    <source>
        <dbReference type="ARBA" id="ARBA00023015"/>
    </source>
</evidence>
<dbReference type="PROSITE" id="PS50931">
    <property type="entry name" value="HTH_LYSR"/>
    <property type="match status" value="1"/>
</dbReference>
<keyword evidence="4" id="KW-0804">Transcription</keyword>
<evidence type="ECO:0000256" key="4">
    <source>
        <dbReference type="ARBA" id="ARBA00023163"/>
    </source>
</evidence>
<dbReference type="Pfam" id="PF03466">
    <property type="entry name" value="LysR_substrate"/>
    <property type="match status" value="1"/>
</dbReference>
<feature type="domain" description="HTH lysR-type" evidence="5">
    <location>
        <begin position="1"/>
        <end position="58"/>
    </location>
</feature>
<dbReference type="SUPFAM" id="SSF46785">
    <property type="entry name" value="Winged helix' DNA-binding domain"/>
    <property type="match status" value="1"/>
</dbReference>
<name>A0A5C4LMF4_9HYPH</name>
<dbReference type="AlphaFoldDB" id="A0A5C4LMF4"/>
<dbReference type="RefSeq" id="WP_139035558.1">
    <property type="nucleotide sequence ID" value="NZ_VDDA01000003.1"/>
</dbReference>
<evidence type="ECO:0000256" key="1">
    <source>
        <dbReference type="ARBA" id="ARBA00009437"/>
    </source>
</evidence>
<proteinExistence type="inferred from homology"/>
<dbReference type="GO" id="GO:0003700">
    <property type="term" value="F:DNA-binding transcription factor activity"/>
    <property type="evidence" value="ECO:0007669"/>
    <property type="project" value="InterPro"/>
</dbReference>
<dbReference type="PANTHER" id="PTHR30126">
    <property type="entry name" value="HTH-TYPE TRANSCRIPTIONAL REGULATOR"/>
    <property type="match status" value="1"/>
</dbReference>
<evidence type="ECO:0000259" key="5">
    <source>
        <dbReference type="PROSITE" id="PS50931"/>
    </source>
</evidence>
<accession>A0A5C4LMF4</accession>
<dbReference type="GO" id="GO:0000976">
    <property type="term" value="F:transcription cis-regulatory region binding"/>
    <property type="evidence" value="ECO:0007669"/>
    <property type="project" value="TreeGrafter"/>
</dbReference>
<keyword evidence="7" id="KW-1185">Reference proteome</keyword>
<dbReference type="Gene3D" id="1.10.10.10">
    <property type="entry name" value="Winged helix-like DNA-binding domain superfamily/Winged helix DNA-binding domain"/>
    <property type="match status" value="1"/>
</dbReference>